<organism evidence="3 4">
    <name type="scientific">Cetraspora pellucida</name>
    <dbReference type="NCBI Taxonomy" id="1433469"/>
    <lineage>
        <taxon>Eukaryota</taxon>
        <taxon>Fungi</taxon>
        <taxon>Fungi incertae sedis</taxon>
        <taxon>Mucoromycota</taxon>
        <taxon>Glomeromycotina</taxon>
        <taxon>Glomeromycetes</taxon>
        <taxon>Diversisporales</taxon>
        <taxon>Gigasporaceae</taxon>
        <taxon>Cetraspora</taxon>
    </lineage>
</organism>
<dbReference type="AlphaFoldDB" id="A0A9N9EJA7"/>
<evidence type="ECO:0000313" key="4">
    <source>
        <dbReference type="Proteomes" id="UP000789759"/>
    </source>
</evidence>
<reference evidence="3" key="1">
    <citation type="submission" date="2021-06" db="EMBL/GenBank/DDBJ databases">
        <authorList>
            <person name="Kallberg Y."/>
            <person name="Tangrot J."/>
            <person name="Rosling A."/>
        </authorList>
    </citation>
    <scope>NUCLEOTIDE SEQUENCE</scope>
    <source>
        <strain evidence="3">FL966</strain>
    </source>
</reference>
<dbReference type="Proteomes" id="UP000789759">
    <property type="component" value="Unassembled WGS sequence"/>
</dbReference>
<sequence>MWIGTTPPCLQDLTILEQLMISSGYLCINLIQITNKKHTHHKLKGHIITLSQNPSSLAKVLPLPMFRLCDYLKVVFWLFEHNKLFKDHFKLDKNILNSLPEGEIPESLALMTTVIDFNAQNIEHFTGYTHDSTCNFRSSGVLHVNDVPVSEEELTLNSLQKLVEKSNLQYKTNTITEIFQTKIICIPHSQTPLNEYEDPTLFSAAFPVLYLYSVGGHKGHSQQVSFKEYINHLMRHRDPKFHQHRSFPFITFNILQRHEVSSESYSLTKYSNFERSANLINTLKPNDIKLAIEQKRNKKPITNPAILELLKNINSAGSKLMASCQSYSKMRNEIHATITRDGIPLIFMTINPADLYSPIIIMYTGNEINFDKLLPDNFLKATERARLASLDPSAVAKYFDIIIQTIKDTIIGYSKKNGGVFGIVKNYYGVVEYQDRGTPHCHMIIWLNNALDLITLRQKLKNDSNFSQHLLQYISNIVRKDISYLTRNEIITNEMLKTEYMTPKTLLEKRMHPSFNLIPDPKLSNFEENFHLDLLAIAKHTLFHHCNKTCKKYNRGLKKHCHFDFSRELVNPPGIIFPEQGIIAVQCTNAFINNHNPYITTACRGNNDIKFILTQKLALAYVYYITDYITNSDNASINLINKSRKLITKCLNKITGQVKLTSPQVSAYLLGIPDHYTPNKFVSIYLPTFVNYFTNELKKHNQNIDINAENSDDDLDEAKELYSPSESFMISSFQGKLTVVNLRVDYQFQGLSLDGICLYDYASTIYKIPINLYELSILSDQHLRNKNTHVDRFFFHRSESNSILTKVHPQCKTHIQIQRRRRTERIVTLYSKTIPKKDDTKNEKYYKLSILTLFKPWKSVYDLIENYDFWADACQAFLNNPSLPAQLLFAKACRIECSVPGYDAKEELILLDDYDNLKTDNTNNENFDPEMIIRSELKDINSIDSMMNIL</sequence>
<comment type="caution">
    <text evidence="3">The sequence shown here is derived from an EMBL/GenBank/DDBJ whole genome shotgun (WGS) entry which is preliminary data.</text>
</comment>
<evidence type="ECO:0000259" key="2">
    <source>
        <dbReference type="Pfam" id="PF20209"/>
    </source>
</evidence>
<protein>
    <submittedName>
        <fullName evidence="3">5498_t:CDS:1</fullName>
    </submittedName>
</protein>
<name>A0A9N9EJA7_9GLOM</name>
<dbReference type="Pfam" id="PF14214">
    <property type="entry name" value="Helitron_like_N"/>
    <property type="match status" value="1"/>
</dbReference>
<evidence type="ECO:0000259" key="1">
    <source>
        <dbReference type="Pfam" id="PF14214"/>
    </source>
</evidence>
<accession>A0A9N9EJA7</accession>
<evidence type="ECO:0000313" key="3">
    <source>
        <dbReference type="EMBL" id="CAG8676495.1"/>
    </source>
</evidence>
<dbReference type="OrthoDB" id="10007484at2759"/>
<dbReference type="InterPro" id="IPR046700">
    <property type="entry name" value="DUF6570"/>
</dbReference>
<dbReference type="EMBL" id="CAJVQA010008745">
    <property type="protein sequence ID" value="CAG8676495.1"/>
    <property type="molecule type" value="Genomic_DNA"/>
</dbReference>
<dbReference type="Pfam" id="PF20209">
    <property type="entry name" value="DUF6570"/>
    <property type="match status" value="1"/>
</dbReference>
<gene>
    <name evidence="3" type="ORF">CPELLU_LOCUS10548</name>
</gene>
<feature type="domain" description="Helitron helicase-like" evidence="1">
    <location>
        <begin position="229"/>
        <end position="445"/>
    </location>
</feature>
<feature type="domain" description="DUF6570" evidence="2">
    <location>
        <begin position="1"/>
        <end position="76"/>
    </location>
</feature>
<dbReference type="InterPro" id="IPR025476">
    <property type="entry name" value="Helitron_helicase-like"/>
</dbReference>
<keyword evidence="4" id="KW-1185">Reference proteome</keyword>
<proteinExistence type="predicted"/>